<evidence type="ECO:0000256" key="6">
    <source>
        <dbReference type="ARBA" id="ARBA00022801"/>
    </source>
</evidence>
<dbReference type="InterPro" id="IPR051526">
    <property type="entry name" value="Beta-Glucosidase_SUN"/>
</dbReference>
<dbReference type="PANTHER" id="PTHR31316:SF0">
    <property type="entry name" value="SECRETED BETA-GLUCOSIDASE SIM1-RELATED"/>
    <property type="match status" value="1"/>
</dbReference>
<keyword evidence="10" id="KW-0624">Polysaccharide degradation</keyword>
<keyword evidence="7" id="KW-0119">Carbohydrate metabolism</keyword>
<dbReference type="InterPro" id="IPR005556">
    <property type="entry name" value="SUN"/>
</dbReference>
<evidence type="ECO:0000256" key="2">
    <source>
        <dbReference type="ARBA" id="ARBA00010579"/>
    </source>
</evidence>
<comment type="subcellular location">
    <subcellularLocation>
        <location evidence="1">Secreted</location>
        <location evidence="1">Cell wall</location>
    </subcellularLocation>
</comment>
<dbReference type="GO" id="GO:0009986">
    <property type="term" value="C:cell surface"/>
    <property type="evidence" value="ECO:0007669"/>
    <property type="project" value="TreeGrafter"/>
</dbReference>
<dbReference type="OrthoDB" id="5339822at2759"/>
<comment type="similarity">
    <text evidence="2">Belongs to the SUN family.</text>
</comment>
<evidence type="ECO:0000313" key="13">
    <source>
        <dbReference type="EMBL" id="KAF2251181.1"/>
    </source>
</evidence>
<feature type="compositionally biased region" description="Low complexity" evidence="11">
    <location>
        <begin position="134"/>
        <end position="147"/>
    </location>
</feature>
<keyword evidence="3" id="KW-0134">Cell wall</keyword>
<evidence type="ECO:0000256" key="9">
    <source>
        <dbReference type="ARBA" id="ARBA00023316"/>
    </source>
</evidence>
<evidence type="ECO:0000256" key="1">
    <source>
        <dbReference type="ARBA" id="ARBA00004191"/>
    </source>
</evidence>
<dbReference type="GeneID" id="54586452"/>
<evidence type="ECO:0000256" key="11">
    <source>
        <dbReference type="SAM" id="MobiDB-lite"/>
    </source>
</evidence>
<dbReference type="Proteomes" id="UP000800094">
    <property type="component" value="Unassembled WGS sequence"/>
</dbReference>
<dbReference type="Pfam" id="PF03856">
    <property type="entry name" value="SUN"/>
    <property type="match status" value="1"/>
</dbReference>
<protein>
    <submittedName>
        <fullName evidence="13">Glycoside hydrolase family 132 protein</fullName>
    </submittedName>
</protein>
<dbReference type="PANTHER" id="PTHR31316">
    <property type="entry name" value="BETA-GLUCOSIDASE-LIKE PROTEIN NCA3, MITOCHONDRIAL-RELATED"/>
    <property type="match status" value="1"/>
</dbReference>
<evidence type="ECO:0000256" key="7">
    <source>
        <dbReference type="ARBA" id="ARBA00023277"/>
    </source>
</evidence>
<dbReference type="AlphaFoldDB" id="A0A6A6IL77"/>
<feature type="compositionally biased region" description="Polar residues" evidence="11">
    <location>
        <begin position="122"/>
        <end position="133"/>
    </location>
</feature>
<gene>
    <name evidence="13" type="ORF">BU26DRAFT_563123</name>
</gene>
<evidence type="ECO:0000256" key="4">
    <source>
        <dbReference type="ARBA" id="ARBA00022525"/>
    </source>
</evidence>
<reference evidence="13" key="1">
    <citation type="journal article" date="2020" name="Stud. Mycol.">
        <title>101 Dothideomycetes genomes: a test case for predicting lifestyles and emergence of pathogens.</title>
        <authorList>
            <person name="Haridas S."/>
            <person name="Albert R."/>
            <person name="Binder M."/>
            <person name="Bloem J."/>
            <person name="Labutti K."/>
            <person name="Salamov A."/>
            <person name="Andreopoulos B."/>
            <person name="Baker S."/>
            <person name="Barry K."/>
            <person name="Bills G."/>
            <person name="Bluhm B."/>
            <person name="Cannon C."/>
            <person name="Castanera R."/>
            <person name="Culley D."/>
            <person name="Daum C."/>
            <person name="Ezra D."/>
            <person name="Gonzalez J."/>
            <person name="Henrissat B."/>
            <person name="Kuo A."/>
            <person name="Liang C."/>
            <person name="Lipzen A."/>
            <person name="Lutzoni F."/>
            <person name="Magnuson J."/>
            <person name="Mondo S."/>
            <person name="Nolan M."/>
            <person name="Ohm R."/>
            <person name="Pangilinan J."/>
            <person name="Park H.-J."/>
            <person name="Ramirez L."/>
            <person name="Alfaro M."/>
            <person name="Sun H."/>
            <person name="Tritt A."/>
            <person name="Yoshinaga Y."/>
            <person name="Zwiers L.-H."/>
            <person name="Turgeon B."/>
            <person name="Goodwin S."/>
            <person name="Spatafora J."/>
            <person name="Crous P."/>
            <person name="Grigoriev I."/>
        </authorList>
    </citation>
    <scope>NUCLEOTIDE SEQUENCE</scope>
    <source>
        <strain evidence="13">CBS 122368</strain>
    </source>
</reference>
<dbReference type="GO" id="GO:0009277">
    <property type="term" value="C:fungal-type cell wall"/>
    <property type="evidence" value="ECO:0007669"/>
    <property type="project" value="TreeGrafter"/>
</dbReference>
<sequence>MKLLAGIFAAAALQVAAQPHRHAHRHAPQGVVKREPDSVTNVVYVPGPVVTVVRYELNGHEISEAEVRQGIANGTFTWGDDGVLSSSAPPVAELAQATPAPEEPEMQPQPNQDPVPSEAPPENTQPVETPSLTPSAQPEAAAPSSSPGSYQPVDQDGNCPDCDKPFPNGTISCDSFPTGYGAVHLSNEGLGGWTGIQDPVDTGANGFDNIMTVPKGSCDDGTCCTSGRFCSYACPNPYLKMSFPRKQGATGQSVGGLYCNNAGKLEMADGSIGNTLCGKGSSHMKVKVQNKLSKPVSICRTDYPGTESETIPLTVQPGQTGELANPDQSAYYFWQNAPTSAHYYINKQGVPESEACTWNSQSNGAVGNWAPLIFGTSFDDLRQHMGYTSLKQNELIWNDRADFTATFTGDGVTNPCKFVGSTGEFCSDGNCGHDVNCTAAVNDGSTLTLVFTDD</sequence>
<dbReference type="GO" id="GO:0000272">
    <property type="term" value="P:polysaccharide catabolic process"/>
    <property type="evidence" value="ECO:0007669"/>
    <property type="project" value="UniProtKB-KW"/>
</dbReference>
<keyword evidence="9" id="KW-0961">Cell wall biogenesis/degradation</keyword>
<dbReference type="RefSeq" id="XP_033686185.1">
    <property type="nucleotide sequence ID" value="XM_033833122.1"/>
</dbReference>
<evidence type="ECO:0000256" key="10">
    <source>
        <dbReference type="ARBA" id="ARBA00023326"/>
    </source>
</evidence>
<feature type="chain" id="PRO_5025436729" evidence="12">
    <location>
        <begin position="18"/>
        <end position="454"/>
    </location>
</feature>
<accession>A0A6A6IL77</accession>
<name>A0A6A6IL77_9PLEO</name>
<evidence type="ECO:0000256" key="8">
    <source>
        <dbReference type="ARBA" id="ARBA00023295"/>
    </source>
</evidence>
<proteinExistence type="inferred from homology"/>
<evidence type="ECO:0000256" key="12">
    <source>
        <dbReference type="SAM" id="SignalP"/>
    </source>
</evidence>
<dbReference type="GO" id="GO:0031505">
    <property type="term" value="P:fungal-type cell wall organization"/>
    <property type="evidence" value="ECO:0007669"/>
    <property type="project" value="TreeGrafter"/>
</dbReference>
<keyword evidence="4" id="KW-0964">Secreted</keyword>
<dbReference type="GO" id="GO:0016798">
    <property type="term" value="F:hydrolase activity, acting on glycosyl bonds"/>
    <property type="evidence" value="ECO:0007669"/>
    <property type="project" value="UniProtKB-KW"/>
</dbReference>
<feature type="region of interest" description="Disordered" evidence="11">
    <location>
        <begin position="92"/>
        <end position="163"/>
    </location>
</feature>
<keyword evidence="6 13" id="KW-0378">Hydrolase</keyword>
<keyword evidence="14" id="KW-1185">Reference proteome</keyword>
<feature type="signal peptide" evidence="12">
    <location>
        <begin position="1"/>
        <end position="17"/>
    </location>
</feature>
<evidence type="ECO:0000313" key="14">
    <source>
        <dbReference type="Proteomes" id="UP000800094"/>
    </source>
</evidence>
<evidence type="ECO:0000256" key="3">
    <source>
        <dbReference type="ARBA" id="ARBA00022512"/>
    </source>
</evidence>
<feature type="compositionally biased region" description="Low complexity" evidence="11">
    <location>
        <begin position="92"/>
        <end position="110"/>
    </location>
</feature>
<organism evidence="13 14">
    <name type="scientific">Trematosphaeria pertusa</name>
    <dbReference type="NCBI Taxonomy" id="390896"/>
    <lineage>
        <taxon>Eukaryota</taxon>
        <taxon>Fungi</taxon>
        <taxon>Dikarya</taxon>
        <taxon>Ascomycota</taxon>
        <taxon>Pezizomycotina</taxon>
        <taxon>Dothideomycetes</taxon>
        <taxon>Pleosporomycetidae</taxon>
        <taxon>Pleosporales</taxon>
        <taxon>Massarineae</taxon>
        <taxon>Trematosphaeriaceae</taxon>
        <taxon>Trematosphaeria</taxon>
    </lineage>
</organism>
<dbReference type="EMBL" id="ML987193">
    <property type="protein sequence ID" value="KAF2251181.1"/>
    <property type="molecule type" value="Genomic_DNA"/>
</dbReference>
<keyword evidence="8" id="KW-0326">Glycosidase</keyword>
<keyword evidence="5 12" id="KW-0732">Signal</keyword>
<evidence type="ECO:0000256" key="5">
    <source>
        <dbReference type="ARBA" id="ARBA00022729"/>
    </source>
</evidence>